<dbReference type="Gene3D" id="1.10.10.10">
    <property type="entry name" value="Winged helix-like DNA-binding domain superfamily/Winged helix DNA-binding domain"/>
    <property type="match status" value="1"/>
</dbReference>
<dbReference type="EMBL" id="JAAKZH010000011">
    <property type="protein sequence ID" value="NGO66424.1"/>
    <property type="molecule type" value="Genomic_DNA"/>
</dbReference>
<evidence type="ECO:0000313" key="9">
    <source>
        <dbReference type="EMBL" id="NGO66424.1"/>
    </source>
</evidence>
<sequence length="311" mass="33424">MQIRALIYFDELVRARSIRAAADKLNIQPTALSRQIDQLEHYFGTPLIERSSRGVRLTSAGELLAARAGKTLRELDHVRQLIDDLEGLKRGHVNIFASGATVANLLAPALADFSLKYPKIRFSVTIASARAAIEAVANAEADIAVTLFSEPEPGTRVRLRAEIVYDVIAAAGHPAAGHAELTVPQLAAYPLAVPDRSFGARLAFDTLFKSAGVALDPVFVTSSLEMQKELVLRGAAVTMLPALTVLRECRAGQLVAIPIAGNKGIRTPIELCVASDRQLSFAAAKLLDAIDRFMREVMPRAAGAPTKQEGV</sequence>
<dbReference type="PROSITE" id="PS50931">
    <property type="entry name" value="HTH_LYSR"/>
    <property type="match status" value="1"/>
</dbReference>
<keyword evidence="4" id="KW-0804">Transcription</keyword>
<dbReference type="InterPro" id="IPR005119">
    <property type="entry name" value="LysR_subst-bd"/>
</dbReference>
<feature type="domain" description="HTH lysR-type" evidence="8">
    <location>
        <begin position="1"/>
        <end position="58"/>
    </location>
</feature>
<name>A0A6M1RX84_9HYPH</name>
<dbReference type="GO" id="GO:0003677">
    <property type="term" value="F:DNA binding"/>
    <property type="evidence" value="ECO:0007669"/>
    <property type="project" value="UniProtKB-KW"/>
</dbReference>
<dbReference type="PANTHER" id="PTHR30419">
    <property type="entry name" value="HTH-TYPE TRANSCRIPTIONAL REGULATOR YBHD"/>
    <property type="match status" value="1"/>
</dbReference>
<comment type="caution">
    <text evidence="9">The sequence shown here is derived from an EMBL/GenBank/DDBJ whole genome shotgun (WGS) entry which is preliminary data.</text>
</comment>
<dbReference type="Gene3D" id="3.40.190.290">
    <property type="match status" value="1"/>
</dbReference>
<organism evidence="9 10">
    <name type="scientific">Rhizobium daejeonense</name>
    <dbReference type="NCBI Taxonomy" id="240521"/>
    <lineage>
        <taxon>Bacteria</taxon>
        <taxon>Pseudomonadati</taxon>
        <taxon>Pseudomonadota</taxon>
        <taxon>Alphaproteobacteria</taxon>
        <taxon>Hyphomicrobiales</taxon>
        <taxon>Rhizobiaceae</taxon>
        <taxon>Rhizobium/Agrobacterium group</taxon>
        <taxon>Rhizobium</taxon>
    </lineage>
</organism>
<evidence type="ECO:0000259" key="8">
    <source>
        <dbReference type="PROSITE" id="PS50931"/>
    </source>
</evidence>
<evidence type="ECO:0000313" key="10">
    <source>
        <dbReference type="Proteomes" id="UP000477849"/>
    </source>
</evidence>
<protein>
    <recommendedName>
        <fullName evidence="6">HTH-type transcriptional regulator TtuA</fullName>
    </recommendedName>
    <alternativeName>
        <fullName evidence="7">Tartrate utilization transcriptional regulator</fullName>
    </alternativeName>
</protein>
<dbReference type="InterPro" id="IPR050950">
    <property type="entry name" value="HTH-type_LysR_regulators"/>
</dbReference>
<keyword evidence="3" id="KW-0238">DNA-binding</keyword>
<dbReference type="InterPro" id="IPR036388">
    <property type="entry name" value="WH-like_DNA-bd_sf"/>
</dbReference>
<evidence type="ECO:0000256" key="5">
    <source>
        <dbReference type="ARBA" id="ARBA00054626"/>
    </source>
</evidence>
<dbReference type="Pfam" id="PF03466">
    <property type="entry name" value="LysR_substrate"/>
    <property type="match status" value="1"/>
</dbReference>
<comment type="function">
    <text evidence="5">Transcriptional regulator of the ttuABCDE tartrate utilization operon.</text>
</comment>
<evidence type="ECO:0000256" key="1">
    <source>
        <dbReference type="ARBA" id="ARBA00009437"/>
    </source>
</evidence>
<dbReference type="SUPFAM" id="SSF53850">
    <property type="entry name" value="Periplasmic binding protein-like II"/>
    <property type="match status" value="1"/>
</dbReference>
<dbReference type="InterPro" id="IPR000847">
    <property type="entry name" value="LysR_HTH_N"/>
</dbReference>
<dbReference type="InterPro" id="IPR036390">
    <property type="entry name" value="WH_DNA-bd_sf"/>
</dbReference>
<dbReference type="GO" id="GO:0003700">
    <property type="term" value="F:DNA-binding transcription factor activity"/>
    <property type="evidence" value="ECO:0007669"/>
    <property type="project" value="InterPro"/>
</dbReference>
<keyword evidence="2" id="KW-0805">Transcription regulation</keyword>
<dbReference type="GO" id="GO:0005829">
    <property type="term" value="C:cytosol"/>
    <property type="evidence" value="ECO:0007669"/>
    <property type="project" value="TreeGrafter"/>
</dbReference>
<evidence type="ECO:0000256" key="4">
    <source>
        <dbReference type="ARBA" id="ARBA00023163"/>
    </source>
</evidence>
<dbReference type="SUPFAM" id="SSF46785">
    <property type="entry name" value="Winged helix' DNA-binding domain"/>
    <property type="match status" value="1"/>
</dbReference>
<dbReference type="RefSeq" id="WP_163901275.1">
    <property type="nucleotide sequence ID" value="NZ_CP048427.1"/>
</dbReference>
<evidence type="ECO:0000256" key="2">
    <source>
        <dbReference type="ARBA" id="ARBA00023015"/>
    </source>
</evidence>
<evidence type="ECO:0000256" key="3">
    <source>
        <dbReference type="ARBA" id="ARBA00023125"/>
    </source>
</evidence>
<dbReference type="Proteomes" id="UP000477849">
    <property type="component" value="Unassembled WGS sequence"/>
</dbReference>
<evidence type="ECO:0000256" key="7">
    <source>
        <dbReference type="ARBA" id="ARBA00083243"/>
    </source>
</evidence>
<keyword evidence="10" id="KW-1185">Reference proteome</keyword>
<accession>A0A6M1RX84</accession>
<dbReference type="FunFam" id="1.10.10.10:FF:000001">
    <property type="entry name" value="LysR family transcriptional regulator"/>
    <property type="match status" value="1"/>
</dbReference>
<gene>
    <name evidence="9" type="ORF">G6N76_22420</name>
</gene>
<proteinExistence type="inferred from homology"/>
<dbReference type="Pfam" id="PF00126">
    <property type="entry name" value="HTH_1"/>
    <property type="match status" value="1"/>
</dbReference>
<reference evidence="9 10" key="1">
    <citation type="submission" date="2020-02" db="EMBL/GenBank/DDBJ databases">
        <title>Genome sequence of the type strain CCBAU10050 of Rhizobium daejeonense.</title>
        <authorList>
            <person name="Gao J."/>
            <person name="Sun J."/>
        </authorList>
    </citation>
    <scope>NUCLEOTIDE SEQUENCE [LARGE SCALE GENOMIC DNA]</scope>
    <source>
        <strain evidence="9 10">CCBAU10050</strain>
    </source>
</reference>
<evidence type="ECO:0000256" key="6">
    <source>
        <dbReference type="ARBA" id="ARBA00067332"/>
    </source>
</evidence>
<comment type="similarity">
    <text evidence="1">Belongs to the LysR transcriptional regulatory family.</text>
</comment>
<dbReference type="AlphaFoldDB" id="A0A6M1RX84"/>
<dbReference type="PANTHER" id="PTHR30419:SF8">
    <property type="entry name" value="NITROGEN ASSIMILATION TRANSCRIPTIONAL ACTIVATOR-RELATED"/>
    <property type="match status" value="1"/>
</dbReference>